<name>A0A420IG29_9PEZI</name>
<feature type="region of interest" description="Disordered" evidence="1">
    <location>
        <begin position="53"/>
        <end position="87"/>
    </location>
</feature>
<feature type="region of interest" description="Disordered" evidence="1">
    <location>
        <begin position="1661"/>
        <end position="1737"/>
    </location>
</feature>
<evidence type="ECO:0000313" key="2">
    <source>
        <dbReference type="EMBL" id="RKF73452.1"/>
    </source>
</evidence>
<feature type="compositionally biased region" description="Low complexity" evidence="1">
    <location>
        <begin position="628"/>
        <end position="637"/>
    </location>
</feature>
<feature type="compositionally biased region" description="Polar residues" evidence="1">
    <location>
        <begin position="606"/>
        <end position="627"/>
    </location>
</feature>
<gene>
    <name evidence="2" type="ORF">GcM1_244116</name>
</gene>
<feature type="region of interest" description="Disordered" evidence="1">
    <location>
        <begin position="1073"/>
        <end position="1100"/>
    </location>
</feature>
<feature type="compositionally biased region" description="Polar residues" evidence="1">
    <location>
        <begin position="588"/>
        <end position="598"/>
    </location>
</feature>
<feature type="region of interest" description="Disordered" evidence="1">
    <location>
        <begin position="717"/>
        <end position="736"/>
    </location>
</feature>
<feature type="compositionally biased region" description="Polar residues" evidence="1">
    <location>
        <begin position="274"/>
        <end position="293"/>
    </location>
</feature>
<feature type="compositionally biased region" description="Polar residues" evidence="1">
    <location>
        <begin position="717"/>
        <end position="730"/>
    </location>
</feature>
<feature type="compositionally biased region" description="Polar residues" evidence="1">
    <location>
        <begin position="1369"/>
        <end position="1380"/>
    </location>
</feature>
<feature type="compositionally biased region" description="Polar residues" evidence="1">
    <location>
        <begin position="1077"/>
        <end position="1096"/>
    </location>
</feature>
<sequence>MGQQQSVPESTRNYGAGRSNTTLHNTSRNNVLNQPAAGYGNYNTSHFSLDKNHVTTLNSKPPPNLNKELPVLQPEKQRRSNLFRSRLKNRKAQEIQIETDKYDSVDRLSSRLDPKSGPELVYGRVGHTVTSEFNNLPEKFVISNKNFESLINHAPFSNPQINSQWLKNDSNSAQVRSTAQSGLRRFSSVQELHHSGPTEQHDHHIRGTRNKPLAPKKSTKIPKTSFLGHNIKPKSDQRRQGNLRKISLPSTNYSSPNILTGGLEKKGIRGPKIQDNQYSVSDSSLQQQRTVTPNDLEYRHIGAYKLGSLKITNGEASPAPSPERDRVISKRSQSREGGAIRDNTNNRKIPNQEVKICPWSTNWASPLSKSHEMNLDNSEKVQPRQNLDSKDVDYSSLCFQEISTPHEIDLNSIQNYNESIQHSVISPFSFVESSGPSPRFQTTKLNLSVRDRLFDEEPWTPTVLRHSPQERRTYLLSDDINDEDYLNNTTPLTKADSGYRSNVSLRSNKKGFDHTFDQEESPKSRVNSSKFSFESSVSSKMNYLNQKIDHNIPRSRSPRSVSNASESEKNSQTRCFSDISVEERNESSKNSTAPSTSTENDHLTDFSCNGSPYTMDNNSPPSSFLTDSSQQLLPSPLFSRPKTNLSRSLPQQAIESSLVNGLEIDPRRTDIPNNNQSLEATSTFIKGVHSALLTTVHQKSESEQVSGHILKDNFKASQTTDSYSESTQDASPEFKGQGLIYRGSPRQELECSFRSNTEIYEKKINSKNGIASSDRSDLTNLCEENPHSHKPVETSNLTVKLEKISPLLVGKKSILSSSISEGRATPQLSPDREKFLLPLVHSQIEDRDCFASPLSLSKQDLSNVSDSTGLVSELKSTKDVNENSIAQDGNHNTKTESTPTQIISVQDVDCKNDASEQDVSSQASSLKYEKTASIIPKPVIVPTLVATYQAIEETHAQIEKPIPELIGIKTIESPSLNRKQSTKENIPDEKEREVSSIGPSKGTRYFNLEKNLDSNISRDYKAPRPYSSNSFSMLKAVHSASIDEPGSEKFHLRIESNRPKRYRRLSSLSSISQTTIGASKTSITSSHEVQTPVNNDPRSENHKLKAIKQGLSRFKILKPISAPIDKSSSIVEPVIEQRQEPQRQDWRRRSTNSSSRSASTDILQELTRRNSVYSAMSSKSSAVMRENLKDKFNNEATFTSQQNLAPNVIRNQSFIPPRRNKRSYPPQAHVTRRSYSMLTQQPAIPPIQNFYTYIENTQKKLPQLDTIRNKSQKRSSSPLNEWNKEGKTNIPRNYSQGKVIDEKLRRADIDSRETLLSQLPRQNPITSVKDKFLNNHSFEGSSLSQISKNRSVEESKIKQWLDKDPGTKETGTLSENNRTNISDEVKNSGETSMSSILNHRKSGSLAPETSPLSIEIEAHNTKNSNSVIEIKNDIHREDSNVYLRNSMTDKKLNTVLTTNHSTPSNSILRENIPITLNLKTKILEMHQNISSSLTSGSKSAIKNSLDTLPSQRLAQNGIFSPGILSTQRGILRRSSSIYPSPVLQEKKNVSFTPLESSQIEDILKETNTNETSKSLISEVTSKEGRRRSTIDSVPQGILLKSPPIISPRTSSRGVKENFVLAPLDPDLKPDDVKAVSKKKLDEQGILPKNEQEFPAKKFSQLDSLPSQRRDHKLMNDRNVTRRSLPPKFLTKTQDQELNSQKSDRRRTVFSKYDRQYESRTPTSLTASQGSITDDTRGFPTIPKSVSTFHQTPSPPFDYYLSAPMTGLFDIRSPINEKIKTYRITNPVQNISSNDEEDFLVLSAGWKKSATFPSYKGNGYE</sequence>
<feature type="compositionally biased region" description="Basic and acidic residues" evidence="1">
    <location>
        <begin position="1354"/>
        <end position="1367"/>
    </location>
</feature>
<feature type="compositionally biased region" description="Polar residues" evidence="1">
    <location>
        <begin position="1"/>
        <end position="33"/>
    </location>
</feature>
<evidence type="ECO:0008006" key="4">
    <source>
        <dbReference type="Google" id="ProtNLM"/>
    </source>
</evidence>
<feature type="region of interest" description="Disordered" evidence="1">
    <location>
        <begin position="1354"/>
        <end position="1391"/>
    </location>
</feature>
<feature type="compositionally biased region" description="Polar residues" evidence="1">
    <location>
        <begin position="1718"/>
        <end position="1732"/>
    </location>
</feature>
<feature type="compositionally biased region" description="Basic and acidic residues" evidence="1">
    <location>
        <begin position="1580"/>
        <end position="1589"/>
    </location>
</feature>
<reference evidence="2 3" key="1">
    <citation type="journal article" date="2018" name="BMC Genomics">
        <title>Comparative genome analyses reveal sequence features reflecting distinct modes of host-adaptation between dicot and monocot powdery mildew.</title>
        <authorList>
            <person name="Wu Y."/>
            <person name="Ma X."/>
            <person name="Pan Z."/>
            <person name="Kale S.D."/>
            <person name="Song Y."/>
            <person name="King H."/>
            <person name="Zhang Q."/>
            <person name="Presley C."/>
            <person name="Deng X."/>
            <person name="Wei C.I."/>
            <person name="Xiao S."/>
        </authorList>
    </citation>
    <scope>NUCLEOTIDE SEQUENCE [LARGE SCALE GENOMIC DNA]</scope>
    <source>
        <strain evidence="2">UMSG1</strain>
    </source>
</reference>
<feature type="compositionally biased region" description="Basic and acidic residues" evidence="1">
    <location>
        <begin position="510"/>
        <end position="523"/>
    </location>
</feature>
<evidence type="ECO:0000256" key="1">
    <source>
        <dbReference type="SAM" id="MobiDB-lite"/>
    </source>
</evidence>
<feature type="compositionally biased region" description="Low complexity" evidence="1">
    <location>
        <begin position="1601"/>
        <end position="1610"/>
    </location>
</feature>
<feature type="region of interest" description="Disordered" evidence="1">
    <location>
        <begin position="1267"/>
        <end position="1292"/>
    </location>
</feature>
<protein>
    <recommendedName>
        <fullName evidence="4">Proteophosphoglycan ppg4</fullName>
    </recommendedName>
</protein>
<feature type="compositionally biased region" description="Basic and acidic residues" evidence="1">
    <location>
        <begin position="1135"/>
        <end position="1148"/>
    </location>
</feature>
<feature type="region of interest" description="Disordered" evidence="1">
    <location>
        <begin position="976"/>
        <end position="1002"/>
    </location>
</feature>
<feature type="region of interest" description="Disordered" evidence="1">
    <location>
        <begin position="193"/>
        <end position="294"/>
    </location>
</feature>
<feature type="region of interest" description="Disordered" evidence="1">
    <location>
        <begin position="1131"/>
        <end position="1161"/>
    </location>
</feature>
<feature type="compositionally biased region" description="Basic and acidic residues" evidence="1">
    <location>
        <begin position="981"/>
        <end position="994"/>
    </location>
</feature>
<feature type="region of interest" description="Disordered" evidence="1">
    <location>
        <begin position="1574"/>
        <end position="1610"/>
    </location>
</feature>
<feature type="compositionally biased region" description="Polar residues" evidence="1">
    <location>
        <begin position="248"/>
        <end position="258"/>
    </location>
</feature>
<feature type="region of interest" description="Disordered" evidence="1">
    <location>
        <begin position="547"/>
        <end position="649"/>
    </location>
</feature>
<accession>A0A420IG29</accession>
<feature type="region of interest" description="Disordered" evidence="1">
    <location>
        <begin position="311"/>
        <end position="352"/>
    </location>
</feature>
<feature type="compositionally biased region" description="Basic and acidic residues" evidence="1">
    <location>
        <begin position="1701"/>
        <end position="1717"/>
    </location>
</feature>
<proteinExistence type="predicted"/>
<comment type="caution">
    <text evidence="2">The sequence shown here is derived from an EMBL/GenBank/DDBJ whole genome shotgun (WGS) entry which is preliminary data.</text>
</comment>
<feature type="compositionally biased region" description="Polar residues" evidence="1">
    <location>
        <begin position="1690"/>
        <end position="1700"/>
    </location>
</feature>
<feature type="compositionally biased region" description="Basic and acidic residues" evidence="1">
    <location>
        <begin position="193"/>
        <end position="202"/>
    </location>
</feature>
<dbReference type="EMBL" id="MCBS01024429">
    <property type="protein sequence ID" value="RKF73452.1"/>
    <property type="molecule type" value="Genomic_DNA"/>
</dbReference>
<evidence type="ECO:0000313" key="3">
    <source>
        <dbReference type="Proteomes" id="UP000285326"/>
    </source>
</evidence>
<feature type="region of interest" description="Disordered" evidence="1">
    <location>
        <begin position="487"/>
        <end position="530"/>
    </location>
</feature>
<organism evidence="2 3">
    <name type="scientific">Golovinomyces cichoracearum</name>
    <dbReference type="NCBI Taxonomy" id="62708"/>
    <lineage>
        <taxon>Eukaryota</taxon>
        <taxon>Fungi</taxon>
        <taxon>Dikarya</taxon>
        <taxon>Ascomycota</taxon>
        <taxon>Pezizomycotina</taxon>
        <taxon>Leotiomycetes</taxon>
        <taxon>Erysiphales</taxon>
        <taxon>Erysiphaceae</taxon>
        <taxon>Golovinomyces</taxon>
    </lineage>
</organism>
<feature type="region of interest" description="Disordered" evidence="1">
    <location>
        <begin position="1"/>
        <end position="38"/>
    </location>
</feature>
<dbReference type="Proteomes" id="UP000285326">
    <property type="component" value="Unassembled WGS sequence"/>
</dbReference>